<gene>
    <name evidence="1" type="ORF">RND81_08G096300</name>
</gene>
<protein>
    <submittedName>
        <fullName evidence="1">Uncharacterized protein</fullName>
    </submittedName>
</protein>
<evidence type="ECO:0000313" key="2">
    <source>
        <dbReference type="Proteomes" id="UP001443914"/>
    </source>
</evidence>
<sequence>MLDFALDSLKKATIHMCGESRWVKRHTQIFEREGALYVIGSCHNHLLHSSPNPSNIHVRFGRIEDKPGKIGKLLETIINSFDRWVVASSKNEKIISNDKVRELDSTTLGVITEASTTRNRP</sequence>
<organism evidence="1 2">
    <name type="scientific">Saponaria officinalis</name>
    <name type="common">Common soapwort</name>
    <name type="synonym">Lychnis saponaria</name>
    <dbReference type="NCBI Taxonomy" id="3572"/>
    <lineage>
        <taxon>Eukaryota</taxon>
        <taxon>Viridiplantae</taxon>
        <taxon>Streptophyta</taxon>
        <taxon>Embryophyta</taxon>
        <taxon>Tracheophyta</taxon>
        <taxon>Spermatophyta</taxon>
        <taxon>Magnoliopsida</taxon>
        <taxon>eudicotyledons</taxon>
        <taxon>Gunneridae</taxon>
        <taxon>Pentapetalae</taxon>
        <taxon>Caryophyllales</taxon>
        <taxon>Caryophyllaceae</taxon>
        <taxon>Caryophylleae</taxon>
        <taxon>Saponaria</taxon>
    </lineage>
</organism>
<evidence type="ECO:0000313" key="1">
    <source>
        <dbReference type="EMBL" id="KAK9698324.1"/>
    </source>
</evidence>
<dbReference type="Proteomes" id="UP001443914">
    <property type="component" value="Unassembled WGS sequence"/>
</dbReference>
<comment type="caution">
    <text evidence="1">The sequence shown here is derived from an EMBL/GenBank/DDBJ whole genome shotgun (WGS) entry which is preliminary data.</text>
</comment>
<accession>A0AAW1J5H0</accession>
<dbReference type="EMBL" id="JBDFQZ010000008">
    <property type="protein sequence ID" value="KAK9698324.1"/>
    <property type="molecule type" value="Genomic_DNA"/>
</dbReference>
<reference evidence="1" key="1">
    <citation type="submission" date="2024-03" db="EMBL/GenBank/DDBJ databases">
        <title>WGS assembly of Saponaria officinalis var. Norfolk2.</title>
        <authorList>
            <person name="Jenkins J."/>
            <person name="Shu S."/>
            <person name="Grimwood J."/>
            <person name="Barry K."/>
            <person name="Goodstein D."/>
            <person name="Schmutz J."/>
            <person name="Leebens-Mack J."/>
            <person name="Osbourn A."/>
        </authorList>
    </citation>
    <scope>NUCLEOTIDE SEQUENCE [LARGE SCALE GENOMIC DNA]</scope>
    <source>
        <strain evidence="1">JIC</strain>
    </source>
</reference>
<name>A0AAW1J5H0_SAPOF</name>
<proteinExistence type="predicted"/>
<dbReference type="AlphaFoldDB" id="A0AAW1J5H0"/>
<keyword evidence="2" id="KW-1185">Reference proteome</keyword>